<keyword evidence="3" id="KW-0963">Cytoplasm</keyword>
<evidence type="ECO:0000256" key="6">
    <source>
        <dbReference type="ARBA" id="ARBA00023242"/>
    </source>
</evidence>
<dbReference type="GO" id="GO:0019750">
    <property type="term" value="P:chloroplast localization"/>
    <property type="evidence" value="ECO:0007669"/>
    <property type="project" value="UniProtKB-ARBA"/>
</dbReference>
<feature type="region of interest" description="Disordered" evidence="8">
    <location>
        <begin position="1326"/>
        <end position="1384"/>
    </location>
</feature>
<dbReference type="Pfam" id="PF13424">
    <property type="entry name" value="TPR_12"/>
    <property type="match status" value="2"/>
</dbReference>
<evidence type="ECO:0000259" key="9">
    <source>
        <dbReference type="PROSITE" id="PS51823"/>
    </source>
</evidence>
<evidence type="ECO:0000313" key="10">
    <source>
        <dbReference type="EMBL" id="WOL05117.1"/>
    </source>
</evidence>
<feature type="compositionally biased region" description="Polar residues" evidence="8">
    <location>
        <begin position="1360"/>
        <end position="1369"/>
    </location>
</feature>
<dbReference type="FunFam" id="1.25.40.10:FF:000024">
    <property type="entry name" value="Tetratricopeptide repeat (TPR)-like superfamily protein"/>
    <property type="match status" value="1"/>
</dbReference>
<accession>A0AAQ3KFC2</accession>
<dbReference type="SMART" id="SM00028">
    <property type="entry name" value="TPR"/>
    <property type="match status" value="3"/>
</dbReference>
<keyword evidence="4" id="KW-0677">Repeat</keyword>
<dbReference type="EMBL" id="CP136893">
    <property type="protein sequence ID" value="WOL05117.1"/>
    <property type="molecule type" value="Genomic_DNA"/>
</dbReference>
<feature type="compositionally biased region" description="Polar residues" evidence="8">
    <location>
        <begin position="1621"/>
        <end position="1634"/>
    </location>
</feature>
<evidence type="ECO:0000256" key="8">
    <source>
        <dbReference type="SAM" id="MobiDB-lite"/>
    </source>
</evidence>
<dbReference type="Proteomes" id="UP001327560">
    <property type="component" value="Chromosome 4"/>
</dbReference>
<organism evidence="10 11">
    <name type="scientific">Canna indica</name>
    <name type="common">Indian-shot</name>
    <dbReference type="NCBI Taxonomy" id="4628"/>
    <lineage>
        <taxon>Eukaryota</taxon>
        <taxon>Viridiplantae</taxon>
        <taxon>Streptophyta</taxon>
        <taxon>Embryophyta</taxon>
        <taxon>Tracheophyta</taxon>
        <taxon>Spermatophyta</taxon>
        <taxon>Magnoliopsida</taxon>
        <taxon>Liliopsida</taxon>
        <taxon>Zingiberales</taxon>
        <taxon>Cannaceae</taxon>
        <taxon>Canna</taxon>
    </lineage>
</organism>
<dbReference type="InterPro" id="IPR033646">
    <property type="entry name" value="CLU-central"/>
</dbReference>
<dbReference type="InterPro" id="IPR027523">
    <property type="entry name" value="CLU_prot"/>
</dbReference>
<feature type="repeat" description="TPR" evidence="7">
    <location>
        <begin position="894"/>
        <end position="927"/>
    </location>
</feature>
<dbReference type="InterPro" id="IPR011990">
    <property type="entry name" value="TPR-like_helical_dom_sf"/>
</dbReference>
<feature type="domain" description="Clu" evidence="9">
    <location>
        <begin position="302"/>
        <end position="573"/>
    </location>
</feature>
<evidence type="ECO:0000256" key="2">
    <source>
        <dbReference type="ARBA" id="ARBA00004514"/>
    </source>
</evidence>
<gene>
    <name evidence="10" type="ORF">Cni_G13840</name>
</gene>
<dbReference type="SUPFAM" id="SSF103107">
    <property type="entry name" value="Hypothetical protein c14orf129, hspc210"/>
    <property type="match status" value="1"/>
</dbReference>
<feature type="compositionally biased region" description="Low complexity" evidence="8">
    <location>
        <begin position="1229"/>
        <end position="1243"/>
    </location>
</feature>
<feature type="compositionally biased region" description="Basic residues" evidence="8">
    <location>
        <begin position="1"/>
        <end position="17"/>
    </location>
</feature>
<feature type="region of interest" description="Disordered" evidence="8">
    <location>
        <begin position="1597"/>
        <end position="1669"/>
    </location>
</feature>
<dbReference type="GO" id="GO:0003729">
    <property type="term" value="F:mRNA binding"/>
    <property type="evidence" value="ECO:0007669"/>
    <property type="project" value="UniProtKB-ARBA"/>
</dbReference>
<dbReference type="InterPro" id="IPR019734">
    <property type="entry name" value="TPR_rpt"/>
</dbReference>
<comment type="subcellular location">
    <subcellularLocation>
        <location evidence="2">Cytoplasm</location>
        <location evidence="2">Cytosol</location>
    </subcellularLocation>
    <subcellularLocation>
        <location evidence="1">Nucleus</location>
    </subcellularLocation>
</comment>
<evidence type="ECO:0000256" key="1">
    <source>
        <dbReference type="ARBA" id="ARBA00004123"/>
    </source>
</evidence>
<evidence type="ECO:0000256" key="3">
    <source>
        <dbReference type="ARBA" id="ARBA00022490"/>
    </source>
</evidence>
<keyword evidence="11" id="KW-1185">Reference proteome</keyword>
<proteinExistence type="predicted"/>
<dbReference type="InterPro" id="IPR025697">
    <property type="entry name" value="CLU_dom"/>
</dbReference>
<dbReference type="InterPro" id="IPR028275">
    <property type="entry name" value="CLU_N"/>
</dbReference>
<dbReference type="GO" id="GO:0005829">
    <property type="term" value="C:cytosol"/>
    <property type="evidence" value="ECO:0007669"/>
    <property type="project" value="UniProtKB-SubCell"/>
</dbReference>
<evidence type="ECO:0000256" key="4">
    <source>
        <dbReference type="ARBA" id="ARBA00022737"/>
    </source>
</evidence>
<dbReference type="InterPro" id="IPR023231">
    <property type="entry name" value="GSKIP_dom_sf"/>
</dbReference>
<feature type="region of interest" description="Disordered" evidence="8">
    <location>
        <begin position="1192"/>
        <end position="1243"/>
    </location>
</feature>
<feature type="compositionally biased region" description="Polar residues" evidence="8">
    <location>
        <begin position="1597"/>
        <end position="1610"/>
    </location>
</feature>
<sequence>MAPKAGRGRGSKGKGDKKKKEEKIVPSIVDITVVMPYESQITLKGISTDRMLDVKRLLGSNVQTCHLTNYSLMHMTRGQLLNDGVEIVSLKPCVLRMVEEEYTTEEQAVAHVRRLLDIIACTTAFGKQKKQKQQQQQNASCPISPTSNSALETPEPDISQKFDMATIHPPPKLADFYDFFSFSHLTPPILFIRRHEGGISGERKEGDYFELEVKVCNGKLINVMASVKGFYTTGKHSMLCHSLVDLLQHLSSAFANAYDSLMKAFLDHNKFGNLPYGFRANTWLAPPILVDSSKTCPSLPVEDEKWGGNGGGHGRDDKNVLRPWASEFSRLAKFPCETEEERLIRDRKAFLLHNLFVETAIFNAVSKIRCLMNSNRCLSTLQGLSLHEEQIGDLSIVVKKDENDASIKLEDKVDGSQLVDLCPKEAAVRNLLKGLTANENVIIKDTITLGVVIIKYCGYTTTITVSHHAKDNKYAMESLDVDDQPDGGSNALNINSLRVLLPKSSNTPSGGCQLSPDSNDMNSARSLVRRILIDSLANLEKSPIFMERSIRWELGASWLQHLQQKDNSATMESKGSSKDDSAEPIVKGLGKQFEQLKRIKKKMVGLDSEVEAADTEELKQCELQNKEEIRKFLSEEDFNYLKDSETGLHKKSIDELTEMAHKFYDDVALPKLVSDFASLELSPVDGRTLTDFMHLRGLKMCSLGQVVELADKLPHIQSICIHEMVTRSFKYVIRAVVAAVENLSDLPAAIAATLNILMGSLKMENHDNDMTNEHKLKMKWVETFLLKRFGWKIRDEFSHLRKFVILRSLCQKVGLELISRNYDMDSPNPFEKSDIISLVPVCKHVVLSTADGRNLLESSKAALDKGKLDDAVSFGTKALTKMVAVCGPYHRLTANAYSLLAVVLYHTGDFNQATIYQHKALDINERELGLDHPDTMKSYGDLSVFYYRLQHMELALKYVNRALYLLHFSCGLSHPNSAATYINVAMMEEGMGNVHVALRYLHEALKCNKRLLGPDHIQTAASYHAIAIALSMMDAYSLSVQHEKTTLQILQDKLGSEDLRTQDSAAWLEYFESKASEQQEAARRGIPKPDASIASKGHLSVSDLLDYINPDQDSKERGGKRKHRHPRNSRSSHEQSIKALEAVHNDKNFSSTEIMEEGLDQVRICDENHLVKSKEHNNVFLCGITQDEVVSPDESADEGWQEANSKGRSGPTRRNFHRKRQDISKLTFSNSQPASSMSASFKKSCSPAKKPAVVASSMEHSYVGKATIAGSLTSGEKANKLQIKTPSMDTIEEQIAKASAPGKLAMVASKLVSYKEVAISPPGTILKPTLEQEEEKEIDDSKEKSSLLEISEEEVKEQAEASQMDSSSNDSEKEVNSSDMEMSNMVEKSDTDTIQELTSNMVSTNGSKLSASARPFNPGSLLSMSQPYNSLAMRGLYEIRAPHQTIPHLWEIPSTQSVNSRVPCGPRSTLYYRTGHSFGRKHFHSKTSTSRNNQTTSIMNPHAAEFMPAKASEQQSPLDDNGSTEAQITEEKKLLEPVKATDNETSVVFQEEKSGIEKASVEGKSKLSKEKDNLQALKRTELARQILFSFIVRSVNDSLSSPTQSQNTTKSPDHSRPKAGNMNNIANGGHNSQAYDHVPKHSEKNKSKDTDGFTLVSKKRRSKQQFANAANGLYSPQSICT</sequence>
<dbReference type="GO" id="GO:0005634">
    <property type="term" value="C:nucleus"/>
    <property type="evidence" value="ECO:0007669"/>
    <property type="project" value="UniProtKB-SubCell"/>
</dbReference>
<feature type="region of interest" description="Disordered" evidence="8">
    <location>
        <begin position="131"/>
        <end position="155"/>
    </location>
</feature>
<dbReference type="CDD" id="cd15466">
    <property type="entry name" value="CLU-central"/>
    <property type="match status" value="1"/>
</dbReference>
<dbReference type="Pfam" id="PF12807">
    <property type="entry name" value="eIF3_p135"/>
    <property type="match status" value="1"/>
</dbReference>
<evidence type="ECO:0000256" key="5">
    <source>
        <dbReference type="ARBA" id="ARBA00022803"/>
    </source>
</evidence>
<evidence type="ECO:0000313" key="11">
    <source>
        <dbReference type="Proteomes" id="UP001327560"/>
    </source>
</evidence>
<feature type="compositionally biased region" description="Basic and acidic residues" evidence="8">
    <location>
        <begin position="1637"/>
        <end position="1651"/>
    </location>
</feature>
<dbReference type="SUPFAM" id="SSF48452">
    <property type="entry name" value="TPR-like"/>
    <property type="match status" value="1"/>
</dbReference>
<protein>
    <submittedName>
        <fullName evidence="10">Protein TSS isoform X2</fullName>
    </submittedName>
</protein>
<reference evidence="10 11" key="1">
    <citation type="submission" date="2023-10" db="EMBL/GenBank/DDBJ databases">
        <title>Chromosome-scale genome assembly provides insights into flower coloration mechanisms of Canna indica.</title>
        <authorList>
            <person name="Li C."/>
        </authorList>
    </citation>
    <scope>NUCLEOTIDE SEQUENCE [LARGE SCALE GENOMIC DNA]</scope>
    <source>
        <tissue evidence="10">Flower</tissue>
    </source>
</reference>
<dbReference type="PROSITE" id="PS50005">
    <property type="entry name" value="TPR"/>
    <property type="match status" value="1"/>
</dbReference>
<feature type="region of interest" description="Disordered" evidence="8">
    <location>
        <begin position="1107"/>
        <end position="1135"/>
    </location>
</feature>
<dbReference type="Pfam" id="PF15044">
    <property type="entry name" value="CLU_N"/>
    <property type="match status" value="1"/>
</dbReference>
<keyword evidence="6" id="KW-0539">Nucleus</keyword>
<name>A0AAQ3KFC2_9LILI</name>
<dbReference type="PROSITE" id="PS51823">
    <property type="entry name" value="CLU"/>
    <property type="match status" value="1"/>
</dbReference>
<dbReference type="PANTHER" id="PTHR12601">
    <property type="entry name" value="EUKARYOTIC TRANSLATION INITIATION FACTOR 3 SUBUNIT EIF-3"/>
    <property type="match status" value="1"/>
</dbReference>
<keyword evidence="5 7" id="KW-0802">TPR repeat</keyword>
<feature type="compositionally biased region" description="Polar residues" evidence="8">
    <location>
        <begin position="138"/>
        <end position="151"/>
    </location>
</feature>
<evidence type="ECO:0000256" key="7">
    <source>
        <dbReference type="PROSITE-ProRule" id="PRU00339"/>
    </source>
</evidence>
<dbReference type="PANTHER" id="PTHR12601:SF45">
    <property type="entry name" value="PROTEIN REDUCED CHLOROPLAST COVERAGE 3"/>
    <property type="match status" value="1"/>
</dbReference>
<dbReference type="Gene3D" id="1.25.40.10">
    <property type="entry name" value="Tetratricopeptide repeat domain"/>
    <property type="match status" value="1"/>
</dbReference>
<feature type="compositionally biased region" description="Basic residues" evidence="8">
    <location>
        <begin position="1118"/>
        <end position="1130"/>
    </location>
</feature>
<feature type="region of interest" description="Disordered" evidence="8">
    <location>
        <begin position="1"/>
        <end position="21"/>
    </location>
</feature>